<proteinExistence type="predicted"/>
<name>A0A6V7XQ29_MELEN</name>
<evidence type="ECO:0000313" key="4">
    <source>
        <dbReference type="Proteomes" id="UP000580250"/>
    </source>
</evidence>
<keyword evidence="2" id="KW-0732">Signal</keyword>
<feature type="region of interest" description="Disordered" evidence="1">
    <location>
        <begin position="47"/>
        <end position="70"/>
    </location>
</feature>
<accession>A0A6V7XQ29</accession>
<organism evidence="3 4">
    <name type="scientific">Meloidogyne enterolobii</name>
    <name type="common">Root-knot nematode worm</name>
    <name type="synonym">Meloidogyne mayaguensis</name>
    <dbReference type="NCBI Taxonomy" id="390850"/>
    <lineage>
        <taxon>Eukaryota</taxon>
        <taxon>Metazoa</taxon>
        <taxon>Ecdysozoa</taxon>
        <taxon>Nematoda</taxon>
        <taxon>Chromadorea</taxon>
        <taxon>Rhabditida</taxon>
        <taxon>Tylenchina</taxon>
        <taxon>Tylenchomorpha</taxon>
        <taxon>Tylenchoidea</taxon>
        <taxon>Meloidogynidae</taxon>
        <taxon>Meloidogyninae</taxon>
        <taxon>Meloidogyne</taxon>
    </lineage>
</organism>
<protein>
    <submittedName>
        <fullName evidence="3">Uncharacterized protein</fullName>
    </submittedName>
</protein>
<feature type="chain" id="PRO_5028202544" evidence="2">
    <location>
        <begin position="23"/>
        <end position="178"/>
    </location>
</feature>
<sequence length="178" mass="20972">MYYLKLIFFIFFLLIYFNISVGKTKGKNNLLFHRRCKRGNTVGDCLGGGSNRRSNQPSKQREGKEHVEEGNSKKRALYVTNNNFYSHLKFNEFLAITLTEKYIVDMLVYTKENREPYIFESQPNLNVIKVPIEDNLIDRSIKYFVTIYKENWGLFHNATLTSNVATFVNRMAFRLRLC</sequence>
<feature type="signal peptide" evidence="2">
    <location>
        <begin position="1"/>
        <end position="22"/>
    </location>
</feature>
<evidence type="ECO:0000256" key="2">
    <source>
        <dbReference type="SAM" id="SignalP"/>
    </source>
</evidence>
<comment type="caution">
    <text evidence="3">The sequence shown here is derived from an EMBL/GenBank/DDBJ whole genome shotgun (WGS) entry which is preliminary data.</text>
</comment>
<dbReference type="EMBL" id="CAJEWN010002001">
    <property type="protein sequence ID" value="CAD2201382.1"/>
    <property type="molecule type" value="Genomic_DNA"/>
</dbReference>
<dbReference type="AlphaFoldDB" id="A0A6V7XQ29"/>
<dbReference type="Proteomes" id="UP000580250">
    <property type="component" value="Unassembled WGS sequence"/>
</dbReference>
<evidence type="ECO:0000313" key="3">
    <source>
        <dbReference type="EMBL" id="CAD2201382.1"/>
    </source>
</evidence>
<gene>
    <name evidence="3" type="ORF">MENT_LOCUS54924</name>
</gene>
<evidence type="ECO:0000256" key="1">
    <source>
        <dbReference type="SAM" id="MobiDB-lite"/>
    </source>
</evidence>
<reference evidence="3 4" key="1">
    <citation type="submission" date="2020-08" db="EMBL/GenBank/DDBJ databases">
        <authorList>
            <person name="Koutsovoulos G."/>
            <person name="Danchin GJ E."/>
        </authorList>
    </citation>
    <scope>NUCLEOTIDE SEQUENCE [LARGE SCALE GENOMIC DNA]</scope>
</reference>
<feature type="compositionally biased region" description="Basic and acidic residues" evidence="1">
    <location>
        <begin position="59"/>
        <end position="70"/>
    </location>
</feature>